<evidence type="ECO:0000313" key="6">
    <source>
        <dbReference type="Proteomes" id="UP000767854"/>
    </source>
</evidence>
<dbReference type="PANTHER" id="PTHR42756:SF1">
    <property type="entry name" value="TRANSCRIPTIONAL REPRESSOR OF EMRAB OPERON"/>
    <property type="match status" value="1"/>
</dbReference>
<evidence type="ECO:0000313" key="5">
    <source>
        <dbReference type="EMBL" id="MBM7562085.1"/>
    </source>
</evidence>
<dbReference type="RefSeq" id="WP_204664155.1">
    <property type="nucleotide sequence ID" value="NZ_JAFBDT010000012.1"/>
</dbReference>
<dbReference type="Proteomes" id="UP000767854">
    <property type="component" value="Unassembled WGS sequence"/>
</dbReference>
<dbReference type="GO" id="GO:0003677">
    <property type="term" value="F:DNA binding"/>
    <property type="evidence" value="ECO:0007669"/>
    <property type="project" value="UniProtKB-KW"/>
</dbReference>
<evidence type="ECO:0000259" key="4">
    <source>
        <dbReference type="PROSITE" id="PS50995"/>
    </source>
</evidence>
<keyword evidence="2 5" id="KW-0238">DNA-binding</keyword>
<dbReference type="InterPro" id="IPR036388">
    <property type="entry name" value="WH-like_DNA-bd_sf"/>
</dbReference>
<dbReference type="Pfam" id="PF01047">
    <property type="entry name" value="MarR"/>
    <property type="match status" value="1"/>
</dbReference>
<name>A0ABS2MRT9_9FIRM</name>
<feature type="domain" description="HTH marR-type" evidence="4">
    <location>
        <begin position="7"/>
        <end position="142"/>
    </location>
</feature>
<evidence type="ECO:0000256" key="2">
    <source>
        <dbReference type="ARBA" id="ARBA00023125"/>
    </source>
</evidence>
<dbReference type="PANTHER" id="PTHR42756">
    <property type="entry name" value="TRANSCRIPTIONAL REGULATOR, MARR"/>
    <property type="match status" value="1"/>
</dbReference>
<reference evidence="5 6" key="1">
    <citation type="submission" date="2021-01" db="EMBL/GenBank/DDBJ databases">
        <title>Genomic Encyclopedia of Type Strains, Phase IV (KMG-IV): sequencing the most valuable type-strain genomes for metagenomic binning, comparative biology and taxonomic classification.</title>
        <authorList>
            <person name="Goeker M."/>
        </authorList>
    </citation>
    <scope>NUCLEOTIDE SEQUENCE [LARGE SCALE GENOMIC DNA]</scope>
    <source>
        <strain evidence="5 6">DSM 24436</strain>
    </source>
</reference>
<gene>
    <name evidence="5" type="ORF">JOC49_001628</name>
</gene>
<keyword evidence="6" id="KW-1185">Reference proteome</keyword>
<organism evidence="5 6">
    <name type="scientific">Fusibacter tunisiensis</name>
    <dbReference type="NCBI Taxonomy" id="1008308"/>
    <lineage>
        <taxon>Bacteria</taxon>
        <taxon>Bacillati</taxon>
        <taxon>Bacillota</taxon>
        <taxon>Clostridia</taxon>
        <taxon>Eubacteriales</taxon>
        <taxon>Eubacteriales Family XII. Incertae Sedis</taxon>
        <taxon>Fusibacter</taxon>
    </lineage>
</organism>
<proteinExistence type="predicted"/>
<evidence type="ECO:0000256" key="1">
    <source>
        <dbReference type="ARBA" id="ARBA00023015"/>
    </source>
</evidence>
<dbReference type="InterPro" id="IPR000835">
    <property type="entry name" value="HTH_MarR-typ"/>
</dbReference>
<dbReference type="EMBL" id="JAFBDT010000012">
    <property type="protein sequence ID" value="MBM7562085.1"/>
    <property type="molecule type" value="Genomic_DNA"/>
</dbReference>
<evidence type="ECO:0000256" key="3">
    <source>
        <dbReference type="ARBA" id="ARBA00023163"/>
    </source>
</evidence>
<dbReference type="PROSITE" id="PS50995">
    <property type="entry name" value="HTH_MARR_2"/>
    <property type="match status" value="1"/>
</dbReference>
<comment type="caution">
    <text evidence="5">The sequence shown here is derived from an EMBL/GenBank/DDBJ whole genome shotgun (WGS) entry which is preliminary data.</text>
</comment>
<dbReference type="CDD" id="cd00090">
    <property type="entry name" value="HTH_ARSR"/>
    <property type="match status" value="1"/>
</dbReference>
<accession>A0ABS2MRT9</accession>
<dbReference type="SUPFAM" id="SSF46785">
    <property type="entry name" value="Winged helix' DNA-binding domain"/>
    <property type="match status" value="1"/>
</dbReference>
<sequence>MDQFESAMDILKLMKQIKMSLHEIMVKEMEDPSITGPQGMIIGLLIHEGPLRMSDLADKMGLSPSTVSELVDRMEKSGTVCRKKLQADKRVVLVALTDTFQKDSQVKFKKVESAWTDRIQKATVEEREKIKEGLSVLERLLTKGDKHD</sequence>
<dbReference type="InterPro" id="IPR011991">
    <property type="entry name" value="ArsR-like_HTH"/>
</dbReference>
<dbReference type="SMART" id="SM00347">
    <property type="entry name" value="HTH_MARR"/>
    <property type="match status" value="1"/>
</dbReference>
<keyword evidence="3" id="KW-0804">Transcription</keyword>
<protein>
    <submittedName>
        <fullName evidence="5">DNA-binding MarR family transcriptional regulator</fullName>
    </submittedName>
</protein>
<keyword evidence="1" id="KW-0805">Transcription regulation</keyword>
<dbReference type="Gene3D" id="1.10.10.10">
    <property type="entry name" value="Winged helix-like DNA-binding domain superfamily/Winged helix DNA-binding domain"/>
    <property type="match status" value="1"/>
</dbReference>
<dbReference type="InterPro" id="IPR036390">
    <property type="entry name" value="WH_DNA-bd_sf"/>
</dbReference>